<dbReference type="InterPro" id="IPR000073">
    <property type="entry name" value="AB_hydrolase_1"/>
</dbReference>
<sequence>MRLADQRVIDGVAFRLGVEGEGEPVLLLHGGYSNLSVWDDHTEAFAAQYKVIRYDQRGYGMSDEPTGPFSYYEDIRAVLDYCGVFSAHIVASSFGGAAAIDFTLQYPDRVNKLILVGPSVHGASYPFRLTWEGLMDFLRVRRLGIEAAGEIFMNKKFWSYLVPREESRKQQFKRLYIGNAGFYRSKPSLHRPLLPHAIRRLEEIRTPTLIIEAEFDLPFNKRVCHILYDRIEGARLVKMDNCGHYPHLESPAEFTSIVMDFLDET</sequence>
<organism evidence="3 4">
    <name type="scientific">Paenibacillus dendritiformis C454</name>
    <dbReference type="NCBI Taxonomy" id="1131935"/>
    <lineage>
        <taxon>Bacteria</taxon>
        <taxon>Bacillati</taxon>
        <taxon>Bacillota</taxon>
        <taxon>Bacilli</taxon>
        <taxon>Bacillales</taxon>
        <taxon>Paenibacillaceae</taxon>
        <taxon>Paenibacillus</taxon>
    </lineage>
</organism>
<dbReference type="STRING" id="1131935.PDENDC454_13585"/>
<dbReference type="PRINTS" id="PR00412">
    <property type="entry name" value="EPOXHYDRLASE"/>
</dbReference>
<dbReference type="PANTHER" id="PTHR43798:SF31">
    <property type="entry name" value="AB HYDROLASE SUPERFAMILY PROTEIN YCLE"/>
    <property type="match status" value="1"/>
</dbReference>
<dbReference type="PATRIC" id="fig|1131935.3.peg.2807"/>
<evidence type="ECO:0000313" key="4">
    <source>
        <dbReference type="Proteomes" id="UP000003900"/>
    </source>
</evidence>
<gene>
    <name evidence="3" type="ORF">PDENDC454_13585</name>
</gene>
<dbReference type="InterPro" id="IPR029058">
    <property type="entry name" value="AB_hydrolase_fold"/>
</dbReference>
<protein>
    <submittedName>
        <fullName evidence="3">Hydrolase</fullName>
    </submittedName>
</protein>
<dbReference type="GO" id="GO:0016787">
    <property type="term" value="F:hydrolase activity"/>
    <property type="evidence" value="ECO:0007669"/>
    <property type="project" value="UniProtKB-KW"/>
</dbReference>
<dbReference type="InterPro" id="IPR000639">
    <property type="entry name" value="Epox_hydrolase-like"/>
</dbReference>
<dbReference type="RefSeq" id="WP_006677216.1">
    <property type="nucleotide sequence ID" value="NZ_AHKH01000031.1"/>
</dbReference>
<evidence type="ECO:0000313" key="3">
    <source>
        <dbReference type="EMBL" id="EHQ61709.1"/>
    </source>
</evidence>
<proteinExistence type="predicted"/>
<feature type="domain" description="AB hydrolase-1" evidence="2">
    <location>
        <begin position="24"/>
        <end position="251"/>
    </location>
</feature>
<dbReference type="OrthoDB" id="9805423at2"/>
<dbReference type="GO" id="GO:0016020">
    <property type="term" value="C:membrane"/>
    <property type="evidence" value="ECO:0007669"/>
    <property type="project" value="TreeGrafter"/>
</dbReference>
<name>H3SGR2_9BACL</name>
<dbReference type="InterPro" id="IPR050266">
    <property type="entry name" value="AB_hydrolase_sf"/>
</dbReference>
<comment type="caution">
    <text evidence="3">The sequence shown here is derived from an EMBL/GenBank/DDBJ whole genome shotgun (WGS) entry which is preliminary data.</text>
</comment>
<accession>H3SGR2</accession>
<dbReference type="PANTHER" id="PTHR43798">
    <property type="entry name" value="MONOACYLGLYCEROL LIPASE"/>
    <property type="match status" value="1"/>
</dbReference>
<evidence type="ECO:0000256" key="1">
    <source>
        <dbReference type="ARBA" id="ARBA00022801"/>
    </source>
</evidence>
<keyword evidence="4" id="KW-1185">Reference proteome</keyword>
<dbReference type="SUPFAM" id="SSF53474">
    <property type="entry name" value="alpha/beta-Hydrolases"/>
    <property type="match status" value="1"/>
</dbReference>
<keyword evidence="1 3" id="KW-0378">Hydrolase</keyword>
<dbReference type="EMBL" id="AHKH01000031">
    <property type="protein sequence ID" value="EHQ61709.1"/>
    <property type="molecule type" value="Genomic_DNA"/>
</dbReference>
<evidence type="ECO:0000259" key="2">
    <source>
        <dbReference type="Pfam" id="PF00561"/>
    </source>
</evidence>
<dbReference type="PRINTS" id="PR00111">
    <property type="entry name" value="ABHYDROLASE"/>
</dbReference>
<reference evidence="3 4" key="1">
    <citation type="journal article" date="2012" name="J. Bacteriol.">
        <title>Genome Sequence of the Pattern-Forming Social Bacterium Paenibacillus dendritiformis C454 Chiral Morphotype.</title>
        <authorList>
            <person name="Sirota-Madi A."/>
            <person name="Olender T."/>
            <person name="Helman Y."/>
            <person name="Brainis I."/>
            <person name="Finkelshtein A."/>
            <person name="Roth D."/>
            <person name="Hagai E."/>
            <person name="Leshkowitz D."/>
            <person name="Brodsky L."/>
            <person name="Galatenko V."/>
            <person name="Nikolaev V."/>
            <person name="Gutnick D.L."/>
            <person name="Lancet D."/>
            <person name="Ben-Jacob E."/>
        </authorList>
    </citation>
    <scope>NUCLEOTIDE SEQUENCE [LARGE SCALE GENOMIC DNA]</scope>
    <source>
        <strain evidence="3 4">C454</strain>
    </source>
</reference>
<dbReference type="Gene3D" id="3.40.50.1820">
    <property type="entry name" value="alpha/beta hydrolase"/>
    <property type="match status" value="1"/>
</dbReference>
<dbReference type="Pfam" id="PF00561">
    <property type="entry name" value="Abhydrolase_1"/>
    <property type="match status" value="1"/>
</dbReference>
<dbReference type="AlphaFoldDB" id="H3SGR2"/>
<dbReference type="Proteomes" id="UP000003900">
    <property type="component" value="Unassembled WGS sequence"/>
</dbReference>